<evidence type="ECO:0000256" key="1">
    <source>
        <dbReference type="ARBA" id="ARBA00004418"/>
    </source>
</evidence>
<dbReference type="GO" id="GO:0051082">
    <property type="term" value="F:unfolded protein binding"/>
    <property type="evidence" value="ECO:0007669"/>
    <property type="project" value="TreeGrafter"/>
</dbReference>
<reference evidence="7 8" key="1">
    <citation type="submission" date="2017-12" db="EMBL/GenBank/DDBJ databases">
        <title>Characterization of six clinical isolates of Enterochimera gen. nov., a novel genus of the Yersiniaciae family and the three species Enterochimera arupensis sp. nov., Enterochimera coloradensis sp. nov, and Enterochimera californica sp. nov.</title>
        <authorList>
            <person name="Rossi A."/>
            <person name="Fisher M."/>
        </authorList>
    </citation>
    <scope>NUCLEOTIDE SEQUENCE [LARGE SCALE GENOMIC DNA]</scope>
    <source>
        <strain evidence="8">2015-Iso6</strain>
    </source>
</reference>
<accession>A0A2N5E768</accession>
<feature type="compositionally biased region" description="Basic and acidic residues" evidence="5">
    <location>
        <begin position="67"/>
        <end position="87"/>
    </location>
</feature>
<proteinExistence type="inferred from homology"/>
<evidence type="ECO:0000256" key="3">
    <source>
        <dbReference type="ARBA" id="ARBA00022729"/>
    </source>
</evidence>
<comment type="subcellular location">
    <subcellularLocation>
        <location evidence="1">Periplasm</location>
    </subcellularLocation>
</comment>
<dbReference type="OrthoDB" id="6415382at2"/>
<feature type="chain" id="PRO_5014969631" evidence="6">
    <location>
        <begin position="24"/>
        <end position="170"/>
    </location>
</feature>
<dbReference type="CDD" id="cd09916">
    <property type="entry name" value="CpxP_like"/>
    <property type="match status" value="1"/>
</dbReference>
<feature type="region of interest" description="Disordered" evidence="5">
    <location>
        <begin position="62"/>
        <end position="88"/>
    </location>
</feature>
<dbReference type="NCBIfam" id="NF007769">
    <property type="entry name" value="PRK10455.1"/>
    <property type="match status" value="1"/>
</dbReference>
<dbReference type="RefSeq" id="WP_101816060.1">
    <property type="nucleotide sequence ID" value="NZ_PJZF01000007.1"/>
</dbReference>
<dbReference type="PANTHER" id="PTHR38102:SF1">
    <property type="entry name" value="PERIPLASMIC CHAPERONE SPY"/>
    <property type="match status" value="1"/>
</dbReference>
<dbReference type="Pfam" id="PF07813">
    <property type="entry name" value="LTXXQ"/>
    <property type="match status" value="1"/>
</dbReference>
<feature type="signal peptide" evidence="6">
    <location>
        <begin position="1"/>
        <end position="23"/>
    </location>
</feature>
<comment type="similarity">
    <text evidence="2">Belongs to the CpxP/Spy family.</text>
</comment>
<evidence type="ECO:0000313" key="8">
    <source>
        <dbReference type="Proteomes" id="UP000234240"/>
    </source>
</evidence>
<comment type="caution">
    <text evidence="7">The sequence shown here is derived from an EMBL/GenBank/DDBJ whole genome shotgun (WGS) entry which is preliminary data.</text>
</comment>
<dbReference type="AlphaFoldDB" id="A0A2N5E768"/>
<dbReference type="InterPro" id="IPR012899">
    <property type="entry name" value="LTXXQ"/>
</dbReference>
<dbReference type="PANTHER" id="PTHR38102">
    <property type="entry name" value="PERIPLASMIC CHAPERONE SPY"/>
    <property type="match status" value="1"/>
</dbReference>
<evidence type="ECO:0000313" key="7">
    <source>
        <dbReference type="EMBL" id="PLR37329.1"/>
    </source>
</evidence>
<keyword evidence="3 6" id="KW-0732">Signal</keyword>
<evidence type="ECO:0000256" key="4">
    <source>
        <dbReference type="ARBA" id="ARBA00022764"/>
    </source>
</evidence>
<dbReference type="Gene3D" id="1.20.120.1490">
    <property type="match status" value="1"/>
</dbReference>
<evidence type="ECO:0000256" key="6">
    <source>
        <dbReference type="SAM" id="SignalP"/>
    </source>
</evidence>
<evidence type="ECO:0000256" key="5">
    <source>
        <dbReference type="SAM" id="MobiDB-lite"/>
    </source>
</evidence>
<dbReference type="Proteomes" id="UP000234240">
    <property type="component" value="Unassembled WGS sequence"/>
</dbReference>
<dbReference type="InterPro" id="IPR052211">
    <property type="entry name" value="Cpx_auxiliary_protein"/>
</dbReference>
<sequence>MRKLTALALASTLAFGSVSLAFAADSSTAAVAPAEHGKMLQHKGPGRHADPFAGLNLTEQQRSQIDALKKQQRDQHPRGEMKQHAEQLHSLVASDSFDEAKAKAEIDALTKEHADQMLSRMRTENKMYNLLTPEQKKQFNENYQKRAEKMAERHAQRAANHDQAKTHTAE</sequence>
<dbReference type="PIRSF" id="PIRSF034445">
    <property type="entry name" value="CpxP_Spy"/>
    <property type="match status" value="1"/>
</dbReference>
<protein>
    <submittedName>
        <fullName evidence="7">ATP-independent periplasmic protein-refolding chaperone</fullName>
    </submittedName>
</protein>
<dbReference type="EMBL" id="PJZF01000007">
    <property type="protein sequence ID" value="PLR37329.1"/>
    <property type="molecule type" value="Genomic_DNA"/>
</dbReference>
<evidence type="ECO:0000256" key="2">
    <source>
        <dbReference type="ARBA" id="ARBA00008441"/>
    </source>
</evidence>
<feature type="region of interest" description="Disordered" evidence="5">
    <location>
        <begin position="134"/>
        <end position="170"/>
    </location>
</feature>
<keyword evidence="4" id="KW-0574">Periplasm</keyword>
<keyword evidence="8" id="KW-1185">Reference proteome</keyword>
<name>A0A2N5E768_9GAMM</name>
<organism evidence="7 8">
    <name type="scientific">Chimaeribacter californicus</name>
    <dbReference type="NCBI Taxonomy" id="2060067"/>
    <lineage>
        <taxon>Bacteria</taxon>
        <taxon>Pseudomonadati</taxon>
        <taxon>Pseudomonadota</taxon>
        <taxon>Gammaproteobacteria</taxon>
        <taxon>Enterobacterales</taxon>
        <taxon>Yersiniaceae</taxon>
        <taxon>Chimaeribacter</taxon>
    </lineage>
</organism>
<dbReference type="GO" id="GO:0030288">
    <property type="term" value="C:outer membrane-bounded periplasmic space"/>
    <property type="evidence" value="ECO:0007669"/>
    <property type="project" value="TreeGrafter"/>
</dbReference>
<gene>
    <name evidence="7" type="ORF">CYR55_10335</name>
</gene>